<dbReference type="RefSeq" id="WP_193522118.1">
    <property type="nucleotide sequence ID" value="NZ_CBCSDF010000014.1"/>
</dbReference>
<feature type="signal peptide" evidence="1">
    <location>
        <begin position="1"/>
        <end position="25"/>
    </location>
</feature>
<accession>A0A8I2H7S7</accession>
<dbReference type="AlphaFoldDB" id="A0A8I2H7S7"/>
<feature type="chain" id="PRO_5034898858" description="Peptidase M1 membrane alanine aminopeptidase domain-containing protein" evidence="1">
    <location>
        <begin position="26"/>
        <end position="568"/>
    </location>
</feature>
<dbReference type="EMBL" id="WEIA01000009">
    <property type="protein sequence ID" value="NLR22599.1"/>
    <property type="molecule type" value="Genomic_DNA"/>
</dbReference>
<dbReference type="Proteomes" id="UP001304419">
    <property type="component" value="Chromosome 1"/>
</dbReference>
<evidence type="ECO:0000256" key="1">
    <source>
        <dbReference type="SAM" id="SignalP"/>
    </source>
</evidence>
<gene>
    <name evidence="2" type="ORF">F9Y85_15065</name>
    <name evidence="3" type="ORF">R5H13_04470</name>
</gene>
<reference evidence="2" key="1">
    <citation type="submission" date="2019-10" db="EMBL/GenBank/DDBJ databases">
        <authorList>
            <person name="Paulsen S."/>
        </authorList>
    </citation>
    <scope>NUCLEOTIDE SEQUENCE</scope>
    <source>
        <strain evidence="2">LMG 19692</strain>
    </source>
</reference>
<name>A0A8I2H7S7_9GAMM</name>
<evidence type="ECO:0000313" key="4">
    <source>
        <dbReference type="Proteomes" id="UP000646877"/>
    </source>
</evidence>
<dbReference type="SUPFAM" id="SSF55486">
    <property type="entry name" value="Metalloproteases ('zincins'), catalytic domain"/>
    <property type="match status" value="1"/>
</dbReference>
<sequence>MKNTITLAITLLFSLLLMLSTPTLASESENKLQIHVHYQQASDSWLIQYKLPKAVERVSFARQSNFDRTQHYQITQPDLKWQQEGGVLSITAANGKKFTSFSLTFDSFYGFILKDYSQNVQYSDGSVLFYTNHLSLSEKVTAQSEAIFDGTRFYFYSPKTDIVFSGKRYKHKASWDLVGDGTYIYFGTITPIENDNMIAVVDPALPKWVWQNTQTYFPKLFDYYAKKLDQPLNFKPVVFFNYAHLADDFANYEGGTLDGLVQLSVNGKRWQNKDSERFNQLFHFLAHEAAHFWNGQMYAIEDYKHAWLHEGGADAFAYLAMLEFGFIDAKQWLQRFEESANQCLLNKEQTALNESAKQQRYKNYYSCGAVMALASHYQVQATNPSQSLFDIWRHLFAQSKAYSYNQSDYFNVLNGLIGNDRLAKALGRFSDQRVEDNFREIETWFEGTVLKGAVSTDYPSFYHQHWGKEIIIELMRTHCRRISLSYYDDYIKTYPIENCKVFDHDMEIQFVDGVDLLKNGVSAYQAFKAKCQRGGVVNFSDRAKQPVAQIRCLDKVGALTPYIKLTTE</sequence>
<dbReference type="InterPro" id="IPR027268">
    <property type="entry name" value="Peptidase_M4/M1_CTD_sf"/>
</dbReference>
<dbReference type="EMBL" id="CP137578">
    <property type="protein sequence ID" value="WOX29525.1"/>
    <property type="molecule type" value="Genomic_DNA"/>
</dbReference>
<organism evidence="2 4">
    <name type="scientific">Pseudoalteromonas maricaloris</name>
    <dbReference type="NCBI Taxonomy" id="184924"/>
    <lineage>
        <taxon>Bacteria</taxon>
        <taxon>Pseudomonadati</taxon>
        <taxon>Pseudomonadota</taxon>
        <taxon>Gammaproteobacteria</taxon>
        <taxon>Alteromonadales</taxon>
        <taxon>Pseudoalteromonadaceae</taxon>
        <taxon>Pseudoalteromonas</taxon>
    </lineage>
</organism>
<reference evidence="3 5" key="2">
    <citation type="submission" date="2023-10" db="EMBL/GenBank/DDBJ databases">
        <title>To unveil natural product biosynthetic capacity in Pseudoalteromonas.</title>
        <authorList>
            <person name="Wang J."/>
        </authorList>
    </citation>
    <scope>NUCLEOTIDE SEQUENCE [LARGE SCALE GENOMIC DNA]</scope>
    <source>
        <strain evidence="3 5">DSM 15914</strain>
    </source>
</reference>
<evidence type="ECO:0000313" key="2">
    <source>
        <dbReference type="EMBL" id="NLR22599.1"/>
    </source>
</evidence>
<evidence type="ECO:0000313" key="5">
    <source>
        <dbReference type="Proteomes" id="UP001304419"/>
    </source>
</evidence>
<evidence type="ECO:0008006" key="6">
    <source>
        <dbReference type="Google" id="ProtNLM"/>
    </source>
</evidence>
<protein>
    <recommendedName>
        <fullName evidence="6">Peptidase M1 membrane alanine aminopeptidase domain-containing protein</fullName>
    </recommendedName>
</protein>
<keyword evidence="5" id="KW-1185">Reference proteome</keyword>
<dbReference type="Gene3D" id="1.10.390.10">
    <property type="entry name" value="Neutral Protease Domain 2"/>
    <property type="match status" value="1"/>
</dbReference>
<dbReference type="Proteomes" id="UP000646877">
    <property type="component" value="Unassembled WGS sequence"/>
</dbReference>
<keyword evidence="1" id="KW-0732">Signal</keyword>
<proteinExistence type="predicted"/>
<evidence type="ECO:0000313" key="3">
    <source>
        <dbReference type="EMBL" id="WOX29525.1"/>
    </source>
</evidence>